<evidence type="ECO:0000313" key="1">
    <source>
        <dbReference type="Proteomes" id="UP000095282"/>
    </source>
</evidence>
<dbReference type="AlphaFoldDB" id="A0A1I7UQY6"/>
<protein>
    <submittedName>
        <fullName evidence="2">Uncharacterized protein</fullName>
    </submittedName>
</protein>
<dbReference type="WBParaSite" id="Csp11.Scaffold630.g18464.t1">
    <property type="protein sequence ID" value="Csp11.Scaffold630.g18464.t1"/>
    <property type="gene ID" value="Csp11.Scaffold630.g18464"/>
</dbReference>
<dbReference type="Proteomes" id="UP000095282">
    <property type="component" value="Unplaced"/>
</dbReference>
<proteinExistence type="predicted"/>
<sequence length="93" mass="11412">MFQHDNSPENKAEILDAFSRFRLEPNLRFRFNGRKIETCSEEEEIIILKWFGRQFKLKEEGNFELIVNAHVHESCFQWRFFPEIAMDFFEMFK</sequence>
<accession>A0A1I7UQY6</accession>
<evidence type="ECO:0000313" key="2">
    <source>
        <dbReference type="WBParaSite" id="Csp11.Scaffold630.g18464.t1"/>
    </source>
</evidence>
<keyword evidence="1" id="KW-1185">Reference proteome</keyword>
<reference evidence="2" key="1">
    <citation type="submission" date="2016-11" db="UniProtKB">
        <authorList>
            <consortium name="WormBaseParasite"/>
        </authorList>
    </citation>
    <scope>IDENTIFICATION</scope>
</reference>
<name>A0A1I7UQY6_9PELO</name>
<organism evidence="1 2">
    <name type="scientific">Caenorhabditis tropicalis</name>
    <dbReference type="NCBI Taxonomy" id="1561998"/>
    <lineage>
        <taxon>Eukaryota</taxon>
        <taxon>Metazoa</taxon>
        <taxon>Ecdysozoa</taxon>
        <taxon>Nematoda</taxon>
        <taxon>Chromadorea</taxon>
        <taxon>Rhabditida</taxon>
        <taxon>Rhabditina</taxon>
        <taxon>Rhabditomorpha</taxon>
        <taxon>Rhabditoidea</taxon>
        <taxon>Rhabditidae</taxon>
        <taxon>Peloderinae</taxon>
        <taxon>Caenorhabditis</taxon>
    </lineage>
</organism>